<dbReference type="InParanoid" id="A0A1B7N0W9"/>
<gene>
    <name evidence="1" type="ORF">K503DRAFT_157311</name>
</gene>
<dbReference type="Proteomes" id="UP000092154">
    <property type="component" value="Unassembled WGS sequence"/>
</dbReference>
<accession>A0A1B7N0W9</accession>
<protein>
    <submittedName>
        <fullName evidence="1">Uncharacterized protein</fullName>
    </submittedName>
</protein>
<proteinExistence type="predicted"/>
<keyword evidence="2" id="KW-1185">Reference proteome</keyword>
<sequence length="135" mass="15399">MTRRRSKSNVFILHWASAFQLQFVPMSLCKLVVSSIVPWSRGVLVIIWLPYSSVQPLDKHACLRCLAAQISRNPPGIAVTFLVLAVKIMYIRRLTCSCAHHRFLQIPHPSKDKPLHSYPRSVPVCSIKAQQNRQL</sequence>
<dbReference type="EMBL" id="KV448291">
    <property type="protein sequence ID" value="OAX38509.1"/>
    <property type="molecule type" value="Genomic_DNA"/>
</dbReference>
<organism evidence="1 2">
    <name type="scientific">Rhizopogon vinicolor AM-OR11-026</name>
    <dbReference type="NCBI Taxonomy" id="1314800"/>
    <lineage>
        <taxon>Eukaryota</taxon>
        <taxon>Fungi</taxon>
        <taxon>Dikarya</taxon>
        <taxon>Basidiomycota</taxon>
        <taxon>Agaricomycotina</taxon>
        <taxon>Agaricomycetes</taxon>
        <taxon>Agaricomycetidae</taxon>
        <taxon>Boletales</taxon>
        <taxon>Suillineae</taxon>
        <taxon>Rhizopogonaceae</taxon>
        <taxon>Rhizopogon</taxon>
    </lineage>
</organism>
<dbReference type="AlphaFoldDB" id="A0A1B7N0W9"/>
<name>A0A1B7N0W9_9AGAM</name>
<evidence type="ECO:0000313" key="1">
    <source>
        <dbReference type="EMBL" id="OAX38509.1"/>
    </source>
</evidence>
<evidence type="ECO:0000313" key="2">
    <source>
        <dbReference type="Proteomes" id="UP000092154"/>
    </source>
</evidence>
<reference evidence="1 2" key="1">
    <citation type="submission" date="2016-06" db="EMBL/GenBank/DDBJ databases">
        <title>Comparative genomics of the ectomycorrhizal sister species Rhizopogon vinicolor and Rhizopogon vesiculosus (Basidiomycota: Boletales) reveals a divergence of the mating type B locus.</title>
        <authorList>
            <consortium name="DOE Joint Genome Institute"/>
            <person name="Mujic A.B."/>
            <person name="Kuo A."/>
            <person name="Tritt A."/>
            <person name="Lipzen A."/>
            <person name="Chen C."/>
            <person name="Johnson J."/>
            <person name="Sharma A."/>
            <person name="Barry K."/>
            <person name="Grigoriev I.V."/>
            <person name="Spatafora J.W."/>
        </authorList>
    </citation>
    <scope>NUCLEOTIDE SEQUENCE [LARGE SCALE GENOMIC DNA]</scope>
    <source>
        <strain evidence="1 2">AM-OR11-026</strain>
    </source>
</reference>